<reference evidence="1 2" key="1">
    <citation type="journal article" date="2021" name="J. Hered.">
        <title>A chromosome-level genome assembly of the parasitoid wasp, Cotesia glomerata (Hymenoptera: Braconidae).</title>
        <authorList>
            <person name="Pinto B.J."/>
            <person name="Weis J.J."/>
            <person name="Gamble T."/>
            <person name="Ode P.J."/>
            <person name="Paul R."/>
            <person name="Zaspel J.M."/>
        </authorList>
    </citation>
    <scope>NUCLEOTIDE SEQUENCE [LARGE SCALE GENOMIC DNA]</scope>
    <source>
        <strain evidence="1">CgM1</strain>
    </source>
</reference>
<dbReference type="AlphaFoldDB" id="A0AAV7IBN3"/>
<gene>
    <name evidence="1" type="ORF">KQX54_012797</name>
</gene>
<protein>
    <recommendedName>
        <fullName evidence="3">OB domain-containing protein</fullName>
    </recommendedName>
</protein>
<evidence type="ECO:0000313" key="2">
    <source>
        <dbReference type="Proteomes" id="UP000826195"/>
    </source>
</evidence>
<proteinExistence type="predicted"/>
<name>A0AAV7IBN3_COTGL</name>
<comment type="caution">
    <text evidence="1">The sequence shown here is derived from an EMBL/GenBank/DDBJ whole genome shotgun (WGS) entry which is preliminary data.</text>
</comment>
<dbReference type="InterPro" id="IPR012340">
    <property type="entry name" value="NA-bd_OB-fold"/>
</dbReference>
<organism evidence="1 2">
    <name type="scientific">Cotesia glomerata</name>
    <name type="common">Lepidopteran parasitic wasp</name>
    <name type="synonym">Apanteles glomeratus</name>
    <dbReference type="NCBI Taxonomy" id="32391"/>
    <lineage>
        <taxon>Eukaryota</taxon>
        <taxon>Metazoa</taxon>
        <taxon>Ecdysozoa</taxon>
        <taxon>Arthropoda</taxon>
        <taxon>Hexapoda</taxon>
        <taxon>Insecta</taxon>
        <taxon>Pterygota</taxon>
        <taxon>Neoptera</taxon>
        <taxon>Endopterygota</taxon>
        <taxon>Hymenoptera</taxon>
        <taxon>Apocrita</taxon>
        <taxon>Ichneumonoidea</taxon>
        <taxon>Braconidae</taxon>
        <taxon>Microgastrinae</taxon>
        <taxon>Cotesia</taxon>
    </lineage>
</organism>
<sequence length="174" mass="19778">MSLISKYSSDKESDKIELFSSNFAKNIKLYSTMIEIVGVINQIFAPIGASVGPTHKDSTVFKFVISNNENDKIQVITWDEDINRIINLIEIGSIIHIDGAFAKKIGQFSKLNKGTVPLELVIQSNTKISILGRANVHHQENEDNNDYPVVQINECYQYLREKIRMYFMLTGCFL</sequence>
<dbReference type="Proteomes" id="UP000826195">
    <property type="component" value="Unassembled WGS sequence"/>
</dbReference>
<dbReference type="Gene3D" id="2.40.50.140">
    <property type="entry name" value="Nucleic acid-binding proteins"/>
    <property type="match status" value="1"/>
</dbReference>
<dbReference type="SUPFAM" id="SSF50249">
    <property type="entry name" value="Nucleic acid-binding proteins"/>
    <property type="match status" value="1"/>
</dbReference>
<accession>A0AAV7IBN3</accession>
<keyword evidence="2" id="KW-1185">Reference proteome</keyword>
<dbReference type="EMBL" id="JAHXZJ010001864">
    <property type="protein sequence ID" value="KAH0549705.1"/>
    <property type="molecule type" value="Genomic_DNA"/>
</dbReference>
<evidence type="ECO:0008006" key="3">
    <source>
        <dbReference type="Google" id="ProtNLM"/>
    </source>
</evidence>
<evidence type="ECO:0000313" key="1">
    <source>
        <dbReference type="EMBL" id="KAH0549705.1"/>
    </source>
</evidence>